<dbReference type="SUPFAM" id="SSF52266">
    <property type="entry name" value="SGNH hydrolase"/>
    <property type="match status" value="1"/>
</dbReference>
<reference evidence="5 6" key="1">
    <citation type="submission" date="2019-12" db="EMBL/GenBank/DDBJ databases">
        <authorList>
            <person name="Alioto T."/>
            <person name="Alioto T."/>
            <person name="Gomez Garrido J."/>
        </authorList>
    </citation>
    <scope>NUCLEOTIDE SEQUENCE [LARGE SCALE GENOMIC DNA]</scope>
</reference>
<dbReference type="AlphaFoldDB" id="A0A8S0SZC6"/>
<gene>
    <name evidence="5" type="ORF">OLEA9_A088096</name>
</gene>
<evidence type="ECO:0000256" key="2">
    <source>
        <dbReference type="ARBA" id="ARBA00022729"/>
    </source>
</evidence>
<dbReference type="PANTHER" id="PTHR22835:SF532">
    <property type="entry name" value="SERINE-RICH ADHESIN FOR PLATELETS-LIKE ISOFORM X1"/>
    <property type="match status" value="1"/>
</dbReference>
<sequence>MAIGGQLVVNLDRALRVHSVPNGDDSLVLVEPSLPLNCALASAQPGLGSFLEKDLAPREAGTALFRVAPRVSQLGLVLIPFTTGRGDRERGLGSFSHNTARVVRAPQVPLNAIELSIVAGPRSGGGNGSECNNGSAPPLSYAGAVKAWNQLPAHDKKLPDVDFKGSFSTVYAFGDSYTDTGNAKFLGGFNASVDAKNIPLEKLKSLALGTVEALGGNPTGRLCNGKLVVDFLCDALSLATPAPYKDPSANFSVGVNFAVAGSTSIPSDYFLGKDLSTFIWKGLPKSFQTQMDWFNDFQIKSGCKGKNIASCKAKMQNALFWIGEMGINDYTRSIGSSVSLQWLSEISVQTVSKLLKTLLAAGAKYIVVQGLPPVGCLPMDISLCPLQNLNKMGCAAAVNSAIMIHNQILQRNIENLRKINPNSTIVYADYWNAYLTILTNPKKYQIEEPFKACCGCGESGSPLNFNKHKLCGSPGATVCKDPSKYISWDGIHLTEAMYKHVTDLFLNQGFCKPSFDELIKRKKACRTA</sequence>
<proteinExistence type="inferred from homology"/>
<dbReference type="GO" id="GO:0016788">
    <property type="term" value="F:hydrolase activity, acting on ester bonds"/>
    <property type="evidence" value="ECO:0007669"/>
    <property type="project" value="InterPro"/>
</dbReference>
<keyword evidence="2" id="KW-0732">Signal</keyword>
<name>A0A8S0SZC6_OLEEU</name>
<dbReference type="CDD" id="cd01837">
    <property type="entry name" value="SGNH_plant_lipase_like"/>
    <property type="match status" value="1"/>
</dbReference>
<dbReference type="InterPro" id="IPR035669">
    <property type="entry name" value="SGNH_plant_lipase-like"/>
</dbReference>
<dbReference type="Gene3D" id="3.40.50.1110">
    <property type="entry name" value="SGNH hydrolase"/>
    <property type="match status" value="1"/>
</dbReference>
<comment type="similarity">
    <text evidence="1">Belongs to the 'GDSL' lipolytic enzyme family.</text>
</comment>
<evidence type="ECO:0000313" key="5">
    <source>
        <dbReference type="EMBL" id="CAA2996546.1"/>
    </source>
</evidence>
<evidence type="ECO:0000256" key="4">
    <source>
        <dbReference type="ARBA" id="ARBA00023180"/>
    </source>
</evidence>
<dbReference type="OrthoDB" id="1600564at2759"/>
<dbReference type="PANTHER" id="PTHR22835">
    <property type="entry name" value="ZINC FINGER FYVE DOMAIN CONTAINING PROTEIN"/>
    <property type="match status" value="1"/>
</dbReference>
<keyword evidence="3" id="KW-0378">Hydrolase</keyword>
<evidence type="ECO:0000256" key="3">
    <source>
        <dbReference type="ARBA" id="ARBA00022801"/>
    </source>
</evidence>
<organism evidence="5 6">
    <name type="scientific">Olea europaea subsp. europaea</name>
    <dbReference type="NCBI Taxonomy" id="158383"/>
    <lineage>
        <taxon>Eukaryota</taxon>
        <taxon>Viridiplantae</taxon>
        <taxon>Streptophyta</taxon>
        <taxon>Embryophyta</taxon>
        <taxon>Tracheophyta</taxon>
        <taxon>Spermatophyta</taxon>
        <taxon>Magnoliopsida</taxon>
        <taxon>eudicotyledons</taxon>
        <taxon>Gunneridae</taxon>
        <taxon>Pentapetalae</taxon>
        <taxon>asterids</taxon>
        <taxon>lamiids</taxon>
        <taxon>Lamiales</taxon>
        <taxon>Oleaceae</taxon>
        <taxon>Oleeae</taxon>
        <taxon>Olea</taxon>
    </lineage>
</organism>
<dbReference type="Gramene" id="OE9A088096T1">
    <property type="protein sequence ID" value="OE9A088096C1"/>
    <property type="gene ID" value="OE9A088096"/>
</dbReference>
<evidence type="ECO:0000313" key="6">
    <source>
        <dbReference type="Proteomes" id="UP000594638"/>
    </source>
</evidence>
<dbReference type="InterPro" id="IPR001087">
    <property type="entry name" value="GDSL"/>
</dbReference>
<dbReference type="Pfam" id="PF00657">
    <property type="entry name" value="Lipase_GDSL"/>
    <property type="match status" value="1"/>
</dbReference>
<keyword evidence="4" id="KW-0325">Glycoprotein</keyword>
<dbReference type="EMBL" id="CACTIH010005527">
    <property type="protein sequence ID" value="CAA2996546.1"/>
    <property type="molecule type" value="Genomic_DNA"/>
</dbReference>
<dbReference type="InterPro" id="IPR036514">
    <property type="entry name" value="SGNH_hydro_sf"/>
</dbReference>
<protein>
    <submittedName>
        <fullName evidence="5">GDSL esterase lipase At3g48460-like</fullName>
    </submittedName>
</protein>
<dbReference type="Proteomes" id="UP000594638">
    <property type="component" value="Unassembled WGS sequence"/>
</dbReference>
<keyword evidence="6" id="KW-1185">Reference proteome</keyword>
<accession>A0A8S0SZC6</accession>
<evidence type="ECO:0000256" key="1">
    <source>
        <dbReference type="ARBA" id="ARBA00008668"/>
    </source>
</evidence>
<comment type="caution">
    <text evidence="5">The sequence shown here is derived from an EMBL/GenBank/DDBJ whole genome shotgun (WGS) entry which is preliminary data.</text>
</comment>